<feature type="domain" description="2Fe-2S ferredoxin-type" evidence="1">
    <location>
        <begin position="2"/>
        <end position="95"/>
    </location>
</feature>
<dbReference type="InterPro" id="IPR012675">
    <property type="entry name" value="Beta-grasp_dom_sf"/>
</dbReference>
<dbReference type="Gene3D" id="3.10.20.30">
    <property type="match status" value="1"/>
</dbReference>
<gene>
    <name evidence="2" type="ORF">CCE28_06155</name>
</gene>
<dbReference type="SUPFAM" id="SSF54292">
    <property type="entry name" value="2Fe-2S ferredoxin-like"/>
    <property type="match status" value="1"/>
</dbReference>
<protein>
    <recommendedName>
        <fullName evidence="1">2Fe-2S ferredoxin-type domain-containing protein</fullName>
    </recommendedName>
</protein>
<comment type="caution">
    <text evidence="2">The sequence shown here is derived from an EMBL/GenBank/DDBJ whole genome shotgun (WGS) entry which is preliminary data.</text>
</comment>
<dbReference type="Pfam" id="PF14574">
    <property type="entry name" value="RACo_C_ter"/>
    <property type="match status" value="1"/>
</dbReference>
<dbReference type="SUPFAM" id="SSF53067">
    <property type="entry name" value="Actin-like ATPase domain"/>
    <property type="match status" value="1"/>
</dbReference>
<dbReference type="PROSITE" id="PS51085">
    <property type="entry name" value="2FE2S_FER_2"/>
    <property type="match status" value="1"/>
</dbReference>
<dbReference type="InterPro" id="IPR036010">
    <property type="entry name" value="2Fe-2S_ferredoxin-like_sf"/>
</dbReference>
<dbReference type="InterPro" id="IPR043129">
    <property type="entry name" value="ATPase_NBD"/>
</dbReference>
<evidence type="ECO:0000313" key="3">
    <source>
        <dbReference type="Proteomes" id="UP000216024"/>
    </source>
</evidence>
<dbReference type="Proteomes" id="UP000216024">
    <property type="component" value="Unassembled WGS sequence"/>
</dbReference>
<reference evidence="2 3" key="1">
    <citation type="submission" date="2017-06" db="EMBL/GenBank/DDBJ databases">
        <title>Draft genome sequence of anaerobic fermentative bacterium Anaeromicrobium sediminis DY2726D isolated from West Pacific Ocean sediments.</title>
        <authorList>
            <person name="Zeng X."/>
        </authorList>
    </citation>
    <scope>NUCLEOTIDE SEQUENCE [LARGE SCALE GENOMIC DNA]</scope>
    <source>
        <strain evidence="2 3">DY2726D</strain>
    </source>
</reference>
<dbReference type="GO" id="GO:0051536">
    <property type="term" value="F:iron-sulfur cluster binding"/>
    <property type="evidence" value="ECO:0007669"/>
    <property type="project" value="InterPro"/>
</dbReference>
<name>A0A267MM22_9FIRM</name>
<dbReference type="PANTHER" id="PTHR42895:SF2">
    <property type="entry name" value="IRON-SULFUR CLUSTER PROTEIN"/>
    <property type="match status" value="1"/>
</dbReference>
<dbReference type="InterPro" id="IPR001041">
    <property type="entry name" value="2Fe-2S_ferredoxin-type"/>
</dbReference>
<dbReference type="PANTHER" id="PTHR42895">
    <property type="entry name" value="IRON-SULFUR CLUSTER-BINDING PROTEIN-RELATED"/>
    <property type="match status" value="1"/>
</dbReference>
<evidence type="ECO:0000259" key="1">
    <source>
        <dbReference type="PROSITE" id="PS51085"/>
    </source>
</evidence>
<dbReference type="RefSeq" id="WP_095132025.1">
    <property type="nucleotide sequence ID" value="NZ_NIBG01000003.1"/>
</dbReference>
<dbReference type="CDD" id="cd00207">
    <property type="entry name" value="fer2"/>
    <property type="match status" value="1"/>
</dbReference>
<dbReference type="OrthoDB" id="9810588at2"/>
<dbReference type="InterPro" id="IPR052911">
    <property type="entry name" value="Corrinoid_activation_enz"/>
</dbReference>
<dbReference type="Gene3D" id="3.30.420.480">
    <property type="entry name" value="Domain of unknown function (DUF4445)"/>
    <property type="match status" value="1"/>
</dbReference>
<dbReference type="InterPro" id="IPR027980">
    <property type="entry name" value="RACo_C"/>
</dbReference>
<dbReference type="Pfam" id="PF17651">
    <property type="entry name" value="Raco_middle"/>
    <property type="match status" value="1"/>
</dbReference>
<dbReference type="AlphaFoldDB" id="A0A267MM22"/>
<organism evidence="2 3">
    <name type="scientific">Anaeromicrobium sediminis</name>
    <dbReference type="NCBI Taxonomy" id="1478221"/>
    <lineage>
        <taxon>Bacteria</taxon>
        <taxon>Bacillati</taxon>
        <taxon>Bacillota</taxon>
        <taxon>Clostridia</taxon>
        <taxon>Peptostreptococcales</taxon>
        <taxon>Thermotaleaceae</taxon>
        <taxon>Anaeromicrobium</taxon>
    </lineage>
</organism>
<sequence>MISIKIVTDNRILSLDHDPKDSLLDTLVKNKVYVTSPCAGNGTCGKCRVRVVKGHVHYKDSNNRFFSEDEIKKGFRLACESYTCEPITIEIPKDKDNTYSIESGYENNRGVINPLLKKHKVSLEDEILKKSISITKSINDLMKKDFSYSYEALKKLSRYLDVGLHKKDIYMVERDNLICNIFTRNCKLYGVAIDIGTTTIAMVLIDLESSEIIDKYAILNPQKKYGHDVISRINYASKSTENLDEISSLIRDEIFKSILHLAKKNHILFDDIHQVYISANTTMIQLLLGLHSHSLAVAPFTMITDSPIEYSFSEVFNYTKGHCKVTLTPSISAYVGGDITSGIISTNIHKDENISLLIDIGTNGEMVLGNRDKIFCVATAAGPAFEGATIKYGIGSIEGAISHVTIKDREVTYETIGDKSPVGICGSGIIDITAELIKNNIIKKSGRYNKEYTDTDGNFPIACLDTGEKIVFTQKDIREIQLAKSAIRSGIEILIREYGCYYNEIKNVYMAGGFGNKISIKSAAQIGLIPDELKEKVVFIGNTSLSGSIDMILDKSSQEDLRYIIDTTKYVELSTDRQFQSLFVDYMAF</sequence>
<dbReference type="Pfam" id="PF00111">
    <property type="entry name" value="Fer2"/>
    <property type="match status" value="1"/>
</dbReference>
<keyword evidence="3" id="KW-1185">Reference proteome</keyword>
<proteinExistence type="predicted"/>
<dbReference type="InterPro" id="IPR041414">
    <property type="entry name" value="Raco-like_middle"/>
</dbReference>
<accession>A0A267MM22</accession>
<dbReference type="EMBL" id="NIBG01000003">
    <property type="protein sequence ID" value="PAB60477.1"/>
    <property type="molecule type" value="Genomic_DNA"/>
</dbReference>
<evidence type="ECO:0000313" key="2">
    <source>
        <dbReference type="EMBL" id="PAB60477.1"/>
    </source>
</evidence>
<dbReference type="InterPro" id="IPR042259">
    <property type="entry name" value="Raco-like_middle_sf"/>
</dbReference>